<feature type="region of interest" description="Disordered" evidence="7">
    <location>
        <begin position="1594"/>
        <end position="1628"/>
    </location>
</feature>
<dbReference type="Gene3D" id="1.10.10.60">
    <property type="entry name" value="Homeodomain-like"/>
    <property type="match status" value="2"/>
</dbReference>
<comment type="subcellular location">
    <subcellularLocation>
        <location evidence="1">Nucleus</location>
    </subcellularLocation>
</comment>
<evidence type="ECO:0000256" key="7">
    <source>
        <dbReference type="SAM" id="MobiDB-lite"/>
    </source>
</evidence>
<dbReference type="PANTHER" id="PTHR46304:SF2">
    <property type="entry name" value="GENERAL TRANSCRIPTION FACTOR II-I"/>
    <property type="match status" value="1"/>
</dbReference>
<dbReference type="GO" id="GO:0003700">
    <property type="term" value="F:DNA-binding transcription factor activity"/>
    <property type="evidence" value="ECO:0007669"/>
    <property type="project" value="TreeGrafter"/>
</dbReference>
<dbReference type="SMART" id="SM00674">
    <property type="entry name" value="CENPB"/>
    <property type="match status" value="1"/>
</dbReference>
<dbReference type="Pfam" id="PF03184">
    <property type="entry name" value="DDE_1"/>
    <property type="match status" value="1"/>
</dbReference>
<feature type="compositionally biased region" description="Acidic residues" evidence="7">
    <location>
        <begin position="254"/>
        <end position="265"/>
    </location>
</feature>
<sequence length="1628" mass="183250">MCQEIAKSKAEVACIAVYEKDIFVVGTERGRSFIGSRKDFQTDFVKYCVAEEQKAAEKLRNEDVLCVTPVALDNKADIGTKRKSVEELFSSLYGKALGKPTPSPVPYDKILKDPAAVVIQGLPDGVCFKHPSCYDSVTLKKILEQKSQLAFVIKRPFQDAAIHRVEKKQPTGKENSQMPPASFVPVQVKTEPSDDNQPSTSVEPVAIKAEPEDPDYYRYSVQGPSATTSEASDTEAAPQSKSYQESGPQKDADVSSDETEEEFTADDSTQQEYSETSEDPEVEVTIEDDEYFPPNKRPRNTVQPTDTGTMVKRKSREFNFESPLNMSQKRPASDGSESAAAKKTRKTITLAMKLEVLKRLEAGERAVDIGRELGLPPTTVRTIRGNANKIKQSAQSVTPLSAGRVSRTRSSLMENMERLLSVWIEDQSQRQVPLSLMVIQAKAKSLYDDLQNEQGENSQSESFNASRGWFERFKKRSYLHSIKVTGEVVGANTEAASEFSIYLKKIIEEGGYSPKQVFNVDETGLYWKRMPRSTYISREEKTAPGFKAAKDRLTVLLGGNASGDFKFKPLVVYQSETPRALRGHSKEHPVIWRSNKKAWMTGALFQEWFSVYAIPAWREYCARENLSFKILLLLDNCPGHPINLDDLSENVKVIFLPPNTASLLQPMVQGAVATFKAYYLRRTFSQLIYETDGENAPSVREFWRGYNILEGINNIADSWNEVTSSCLNSVWRKLWPECVSDKGGSPDTVPEIQREIIALARAVGFDEVDETDVVELLESHGEELSNEDLMQLESQRAEEEDRIEIPPPQILSTKRLSRAFQIMEEAMEIFTEDDPNRERSAKVNRAINDGINCYKEIYRQKKKKTVQHSLDKFFKATDNPEQWNARITELRKQVEDLFESKYAQATLATGPVVIPYPLFQSNSEDLCVDGLPEGIPFRRPSTYGIPRLERILLAKDRIKFVIKKPELLATEQEETAPDKTVPGAKEEWNTRITKLRRMVEELFSKKYAEAMGQTQAMIVPYRKFESHPKELYVEGLPDNIPFRSPSWYGIPRLEKILQASDRVKFVIKRSDLLVNEQTESNVQRLNLTGSGPNTDHFRDRLMPSFADAAGKEDWNIRITKLRKQVEEIFNTKFAEALNLPEPVKVPYPLFESNPQHLYVEGLPDGIPFRSPTWFGIPRLERIIRGSAKVKFFVKKPELVEPHLPDRLKKGKRTDGTPPSNRGRRRVSRPPEPNLARTVKDSSSSAPEKVQVPTTPSSPEIEVTIEASDETPPVKAVGNITQANDSNATFKQRGREFSFEQWNAKITELKQQVETLFNEKCSEALGVSEPVRVPYALFESHPDDFYIEGLPDGVPFRRPSTFGIPRLEKILRAKAKIKFIIKKPDLFQTALQEASKRPQTRSQTSLEEKTPEVKKPAPPTTIAAPTAGLENRAAALPTATGVEDLNIIQVTVPEGENEKVSKVEKARQLREQVNDLFSKKFGEAIGMNFPVKVPYRKITINPGCVIVDGMPPGVPFKAPSYLEISAMKKILESANFIKFTVIRPFPGLLINNQLAEQSGTEVPPDAVAAPSTTPPPPPSVQHKINLKHKNCLKLKRSQTQHGSRNSYECRPDVSLHEKSEPPESSSGEL</sequence>
<dbReference type="GO" id="GO:0005634">
    <property type="term" value="C:nucleus"/>
    <property type="evidence" value="ECO:0007669"/>
    <property type="project" value="UniProtKB-SubCell"/>
</dbReference>
<feature type="compositionally biased region" description="Polar residues" evidence="7">
    <location>
        <begin position="1240"/>
        <end position="1257"/>
    </location>
</feature>
<reference evidence="9 10" key="1">
    <citation type="journal article" date="2018" name="Nat. Ecol. Evol.">
        <title>Shark genomes provide insights into elasmobranch evolution and the origin of vertebrates.</title>
        <authorList>
            <person name="Hara Y"/>
            <person name="Yamaguchi K"/>
            <person name="Onimaru K"/>
            <person name="Kadota M"/>
            <person name="Koyanagi M"/>
            <person name="Keeley SD"/>
            <person name="Tatsumi K"/>
            <person name="Tanaka K"/>
            <person name="Motone F"/>
            <person name="Kageyama Y"/>
            <person name="Nozu R"/>
            <person name="Adachi N"/>
            <person name="Nishimura O"/>
            <person name="Nakagawa R"/>
            <person name="Tanegashima C"/>
            <person name="Kiyatake I"/>
            <person name="Matsumoto R"/>
            <person name="Murakumo K"/>
            <person name="Nishida K"/>
            <person name="Terakita A"/>
            <person name="Kuratani S"/>
            <person name="Sato K"/>
            <person name="Hyodo S Kuraku.S."/>
        </authorList>
    </citation>
    <scope>NUCLEOTIDE SEQUENCE [LARGE SCALE GENOMIC DNA]</scope>
</reference>
<dbReference type="InterPro" id="IPR004212">
    <property type="entry name" value="GTF2I"/>
</dbReference>
<feature type="region of interest" description="Disordered" evidence="7">
    <location>
        <begin position="1390"/>
        <end position="1419"/>
    </location>
</feature>
<evidence type="ECO:0000313" key="10">
    <source>
        <dbReference type="Proteomes" id="UP000287033"/>
    </source>
</evidence>
<dbReference type="PROSITE" id="PS51253">
    <property type="entry name" value="HTH_CENPB"/>
    <property type="match status" value="1"/>
</dbReference>
<feature type="compositionally biased region" description="Basic and acidic residues" evidence="7">
    <location>
        <begin position="1606"/>
        <end position="1620"/>
    </location>
</feature>
<evidence type="ECO:0000256" key="2">
    <source>
        <dbReference type="ARBA" id="ARBA00022737"/>
    </source>
</evidence>
<dbReference type="SUPFAM" id="SSF46689">
    <property type="entry name" value="Homeodomain-like"/>
    <property type="match status" value="2"/>
</dbReference>
<evidence type="ECO:0000256" key="3">
    <source>
        <dbReference type="ARBA" id="ARBA00023015"/>
    </source>
</evidence>
<feature type="compositionally biased region" description="Acidic residues" evidence="7">
    <location>
        <begin position="275"/>
        <end position="291"/>
    </location>
</feature>
<feature type="region of interest" description="Disordered" evidence="7">
    <location>
        <begin position="1202"/>
        <end position="1259"/>
    </location>
</feature>
<proteinExistence type="predicted"/>
<dbReference type="InterPro" id="IPR007889">
    <property type="entry name" value="HTH_Psq"/>
</dbReference>
<dbReference type="SUPFAM" id="SSF117773">
    <property type="entry name" value="GTF2I-like repeat"/>
    <property type="match status" value="6"/>
</dbReference>
<feature type="region of interest" description="Disordered" evidence="7">
    <location>
        <begin position="188"/>
        <end position="342"/>
    </location>
</feature>
<keyword evidence="5" id="KW-0804">Transcription</keyword>
<evidence type="ECO:0000256" key="6">
    <source>
        <dbReference type="ARBA" id="ARBA00023242"/>
    </source>
</evidence>
<accession>A0A401T1F0</accession>
<evidence type="ECO:0000313" key="9">
    <source>
        <dbReference type="EMBL" id="GCC36492.1"/>
    </source>
</evidence>
<dbReference type="OMA" id="TEAWNAK"/>
<comment type="caution">
    <text evidence="9">The sequence shown here is derived from an EMBL/GenBank/DDBJ whole genome shotgun (WGS) entry which is preliminary data.</text>
</comment>
<dbReference type="Pfam" id="PF02946">
    <property type="entry name" value="GTF2I"/>
    <property type="match status" value="6"/>
</dbReference>
<name>A0A401T1F0_CHIPU</name>
<evidence type="ECO:0000259" key="8">
    <source>
        <dbReference type="PROSITE" id="PS51253"/>
    </source>
</evidence>
<dbReference type="OrthoDB" id="10072451at2759"/>
<feature type="compositionally biased region" description="Low complexity" evidence="7">
    <location>
        <begin position="1561"/>
        <end position="1570"/>
    </location>
</feature>
<dbReference type="Gene3D" id="3.90.1460.10">
    <property type="entry name" value="GTF2I-like"/>
    <property type="match status" value="6"/>
</dbReference>
<dbReference type="STRING" id="137246.A0A401T1F0"/>
<feature type="compositionally biased region" description="Basic and acidic residues" evidence="7">
    <location>
        <begin position="1405"/>
        <end position="1414"/>
    </location>
</feature>
<dbReference type="InterPro" id="IPR004875">
    <property type="entry name" value="DDE_SF_endonuclease_dom"/>
</dbReference>
<dbReference type="InterPro" id="IPR036647">
    <property type="entry name" value="GTF2I-like_rpt_sf"/>
</dbReference>
<feature type="domain" description="HTH CENPB-type" evidence="8">
    <location>
        <begin position="404"/>
        <end position="483"/>
    </location>
</feature>
<evidence type="ECO:0000256" key="1">
    <source>
        <dbReference type="ARBA" id="ARBA00004123"/>
    </source>
</evidence>
<dbReference type="GO" id="GO:0003677">
    <property type="term" value="F:DNA binding"/>
    <property type="evidence" value="ECO:0007669"/>
    <property type="project" value="UniProtKB-KW"/>
</dbReference>
<keyword evidence="3" id="KW-0805">Transcription regulation</keyword>
<dbReference type="Proteomes" id="UP000287033">
    <property type="component" value="Unassembled WGS sequence"/>
</dbReference>
<keyword evidence="10" id="KW-1185">Reference proteome</keyword>
<protein>
    <recommendedName>
        <fullName evidence="8">HTH CENPB-type domain-containing protein</fullName>
    </recommendedName>
</protein>
<keyword evidence="4" id="KW-0238">DNA-binding</keyword>
<evidence type="ECO:0000256" key="5">
    <source>
        <dbReference type="ARBA" id="ARBA00023163"/>
    </source>
</evidence>
<keyword evidence="6" id="KW-0539">Nucleus</keyword>
<dbReference type="InterPro" id="IPR006600">
    <property type="entry name" value="HTH_CenpB_DNA-bd_dom"/>
</dbReference>
<dbReference type="Pfam" id="PF03221">
    <property type="entry name" value="HTH_Tnp_Tc5"/>
    <property type="match status" value="1"/>
</dbReference>
<dbReference type="Pfam" id="PF04218">
    <property type="entry name" value="CENP-B_N"/>
    <property type="match status" value="1"/>
</dbReference>
<keyword evidence="2" id="KW-0677">Repeat</keyword>
<feature type="compositionally biased region" description="Low complexity" evidence="7">
    <location>
        <begin position="225"/>
        <end position="237"/>
    </location>
</feature>
<feature type="region of interest" description="Disordered" evidence="7">
    <location>
        <begin position="1559"/>
        <end position="1582"/>
    </location>
</feature>
<dbReference type="PROSITE" id="PS51139">
    <property type="entry name" value="GTF2I"/>
    <property type="match status" value="6"/>
</dbReference>
<evidence type="ECO:0000256" key="4">
    <source>
        <dbReference type="ARBA" id="ARBA00023125"/>
    </source>
</evidence>
<gene>
    <name evidence="9" type="ORF">chiPu_0014986</name>
</gene>
<dbReference type="PANTHER" id="PTHR46304">
    <property type="entry name" value="GENERAL TRANSCRIPTION FACTOR II-I REPEAT DOMAIN-CONTAINING PROTEIN 1"/>
    <property type="match status" value="1"/>
</dbReference>
<organism evidence="9 10">
    <name type="scientific">Chiloscyllium punctatum</name>
    <name type="common">Brownbanded bambooshark</name>
    <name type="synonym">Hemiscyllium punctatum</name>
    <dbReference type="NCBI Taxonomy" id="137246"/>
    <lineage>
        <taxon>Eukaryota</taxon>
        <taxon>Metazoa</taxon>
        <taxon>Chordata</taxon>
        <taxon>Craniata</taxon>
        <taxon>Vertebrata</taxon>
        <taxon>Chondrichthyes</taxon>
        <taxon>Elasmobranchii</taxon>
        <taxon>Galeomorphii</taxon>
        <taxon>Galeoidea</taxon>
        <taxon>Orectolobiformes</taxon>
        <taxon>Hemiscylliidae</taxon>
        <taxon>Chiloscyllium</taxon>
    </lineage>
</organism>
<dbReference type="FunFam" id="3.90.1460.10:FF:000002">
    <property type="entry name" value="General transcription factor II-I isoform 1"/>
    <property type="match status" value="1"/>
</dbReference>
<dbReference type="InterPro" id="IPR009057">
    <property type="entry name" value="Homeodomain-like_sf"/>
</dbReference>
<dbReference type="EMBL" id="BEZZ01000841">
    <property type="protein sequence ID" value="GCC36492.1"/>
    <property type="molecule type" value="Genomic_DNA"/>
</dbReference>